<dbReference type="Gene3D" id="3.30.70.20">
    <property type="match status" value="2"/>
</dbReference>
<keyword evidence="5" id="KW-0408">Iron</keyword>
<evidence type="ECO:0000256" key="3">
    <source>
        <dbReference type="ARBA" id="ARBA00022485"/>
    </source>
</evidence>
<feature type="domain" description="4Fe-4S ferredoxin-type" evidence="7">
    <location>
        <begin position="155"/>
        <end position="184"/>
    </location>
</feature>
<dbReference type="GO" id="GO:0046872">
    <property type="term" value="F:metal ion binding"/>
    <property type="evidence" value="ECO:0007669"/>
    <property type="project" value="UniProtKB-KW"/>
</dbReference>
<gene>
    <name evidence="8" type="ORF">SAMN05421736_11111</name>
</gene>
<keyword evidence="9" id="KW-1185">Reference proteome</keyword>
<dbReference type="PROSITE" id="PS00198">
    <property type="entry name" value="4FE4S_FER_1"/>
    <property type="match status" value="1"/>
</dbReference>
<dbReference type="EMBL" id="FNPI01000011">
    <property type="protein sequence ID" value="SDZ37424.1"/>
    <property type="molecule type" value="Genomic_DNA"/>
</dbReference>
<evidence type="ECO:0000313" key="8">
    <source>
        <dbReference type="EMBL" id="SDZ37424.1"/>
    </source>
</evidence>
<dbReference type="Pfam" id="PF13237">
    <property type="entry name" value="Fer4_10"/>
    <property type="match status" value="1"/>
</dbReference>
<dbReference type="PANTHER" id="PTHR24960">
    <property type="entry name" value="PHOTOSYSTEM I IRON-SULFUR CENTER-RELATED"/>
    <property type="match status" value="1"/>
</dbReference>
<dbReference type="GO" id="GO:0051539">
    <property type="term" value="F:4 iron, 4 sulfur cluster binding"/>
    <property type="evidence" value="ECO:0007669"/>
    <property type="project" value="UniProtKB-KW"/>
</dbReference>
<dbReference type="PANTHER" id="PTHR24960:SF79">
    <property type="entry name" value="PHOTOSYSTEM I IRON-SULFUR CENTER"/>
    <property type="match status" value="1"/>
</dbReference>
<keyword evidence="6" id="KW-0411">Iron-sulfur</keyword>
<evidence type="ECO:0000256" key="2">
    <source>
        <dbReference type="ARBA" id="ARBA00003532"/>
    </source>
</evidence>
<comment type="cofactor">
    <cofactor evidence="1">
        <name>[4Fe-4S] cluster</name>
        <dbReference type="ChEBI" id="CHEBI:49883"/>
    </cofactor>
</comment>
<dbReference type="AlphaFoldDB" id="A0A1H3SHL5"/>
<feature type="domain" description="4Fe-4S ferredoxin-type" evidence="7">
    <location>
        <begin position="81"/>
        <end position="112"/>
    </location>
</feature>
<evidence type="ECO:0000256" key="5">
    <source>
        <dbReference type="ARBA" id="ARBA00023004"/>
    </source>
</evidence>
<dbReference type="OrthoDB" id="9810688at2"/>
<dbReference type="Pfam" id="PF12838">
    <property type="entry name" value="Fer4_7"/>
    <property type="match status" value="1"/>
</dbReference>
<dbReference type="STRING" id="1503961.SAMN05421736_11111"/>
<reference evidence="9" key="1">
    <citation type="submission" date="2016-10" db="EMBL/GenBank/DDBJ databases">
        <authorList>
            <person name="Varghese N."/>
            <person name="Submissions S."/>
        </authorList>
    </citation>
    <scope>NUCLEOTIDE SEQUENCE [LARGE SCALE GENOMIC DNA]</scope>
    <source>
        <strain evidence="9">SP</strain>
    </source>
</reference>
<organism evidence="8 9">
    <name type="scientific">Evansella caseinilytica</name>
    <dbReference type="NCBI Taxonomy" id="1503961"/>
    <lineage>
        <taxon>Bacteria</taxon>
        <taxon>Bacillati</taxon>
        <taxon>Bacillota</taxon>
        <taxon>Bacilli</taxon>
        <taxon>Bacillales</taxon>
        <taxon>Bacillaceae</taxon>
        <taxon>Evansella</taxon>
    </lineage>
</organism>
<keyword evidence="3" id="KW-0004">4Fe-4S</keyword>
<name>A0A1H3SHL5_9BACI</name>
<dbReference type="CDD" id="cd16373">
    <property type="entry name" value="DMSOR_beta_like"/>
    <property type="match status" value="1"/>
</dbReference>
<keyword evidence="4" id="KW-0479">Metal-binding</keyword>
<dbReference type="InterPro" id="IPR017896">
    <property type="entry name" value="4Fe4S_Fe-S-bd"/>
</dbReference>
<protein>
    <submittedName>
        <fullName evidence="8">Ferredoxin-type protein NapG</fullName>
    </submittedName>
</protein>
<proteinExistence type="predicted"/>
<accession>A0A1H3SHL5</accession>
<dbReference type="SUPFAM" id="SSF54862">
    <property type="entry name" value="4Fe-4S ferredoxins"/>
    <property type="match status" value="1"/>
</dbReference>
<comment type="function">
    <text evidence="2">Ferredoxins are iron-sulfur proteins that transfer electrons in a wide variety of metabolic reactions.</text>
</comment>
<evidence type="ECO:0000313" key="9">
    <source>
        <dbReference type="Proteomes" id="UP000198935"/>
    </source>
</evidence>
<feature type="domain" description="4Fe-4S ferredoxin-type" evidence="7">
    <location>
        <begin position="44"/>
        <end position="73"/>
    </location>
</feature>
<dbReference type="PROSITE" id="PS51379">
    <property type="entry name" value="4FE4S_FER_2"/>
    <property type="match status" value="3"/>
</dbReference>
<evidence type="ECO:0000259" key="7">
    <source>
        <dbReference type="PROSITE" id="PS51379"/>
    </source>
</evidence>
<dbReference type="InterPro" id="IPR050157">
    <property type="entry name" value="PSI_iron-sulfur_center"/>
</dbReference>
<dbReference type="Proteomes" id="UP000198935">
    <property type="component" value="Unassembled WGS sequence"/>
</dbReference>
<evidence type="ECO:0000256" key="1">
    <source>
        <dbReference type="ARBA" id="ARBA00001966"/>
    </source>
</evidence>
<evidence type="ECO:0000256" key="4">
    <source>
        <dbReference type="ARBA" id="ARBA00022723"/>
    </source>
</evidence>
<evidence type="ECO:0000256" key="6">
    <source>
        <dbReference type="ARBA" id="ARBA00023014"/>
    </source>
</evidence>
<sequence>MDEKLNRRQFFSKSIRSAVGFVSEIVTPALEQERTFIRPPGAQDDELVFLTLCTRCGVCKEVCPVSTIALFTAVEGAKFIGTPYLDPNKTPCTFCNKCIEHCPTNALEHSADGKPEPIGTAEVVKANCLAYQGVMCDHCVRSCPVGKAALSLRGGKPSVSKQFCTGCGACVAGCIQDSNNKGMIVKSYRPPGG</sequence>
<dbReference type="InterPro" id="IPR017900">
    <property type="entry name" value="4Fe4S_Fe_S_CS"/>
</dbReference>